<dbReference type="Proteomes" id="UP000250192">
    <property type="component" value="Unassembled WGS sequence"/>
</dbReference>
<dbReference type="PANTHER" id="PTHR32182:SF22">
    <property type="entry name" value="ATP-DEPENDENT ENDONUCLEASE, OLD FAMILY-RELATED"/>
    <property type="match status" value="1"/>
</dbReference>
<keyword evidence="2" id="KW-0175">Coiled coil</keyword>
<dbReference type="AlphaFoldDB" id="A0A2X0U2M9"/>
<accession>A0A2X0U2M9</accession>
<organism evidence="4 5">
    <name type="scientific">Schaalia odontolytica</name>
    <dbReference type="NCBI Taxonomy" id="1660"/>
    <lineage>
        <taxon>Bacteria</taxon>
        <taxon>Bacillati</taxon>
        <taxon>Actinomycetota</taxon>
        <taxon>Actinomycetes</taxon>
        <taxon>Actinomycetales</taxon>
        <taxon>Actinomycetaceae</taxon>
        <taxon>Schaalia</taxon>
    </lineage>
</organism>
<keyword evidence="5" id="KW-1185">Reference proteome</keyword>
<dbReference type="InterPro" id="IPR026866">
    <property type="entry name" value="CR006_AAA"/>
</dbReference>
<evidence type="ECO:0000313" key="4">
    <source>
        <dbReference type="EMBL" id="SPT54585.1"/>
    </source>
</evidence>
<evidence type="ECO:0000259" key="3">
    <source>
        <dbReference type="Pfam" id="PF13166"/>
    </source>
</evidence>
<dbReference type="InterPro" id="IPR027417">
    <property type="entry name" value="P-loop_NTPase"/>
</dbReference>
<dbReference type="GO" id="GO:0000731">
    <property type="term" value="P:DNA synthesis involved in DNA repair"/>
    <property type="evidence" value="ECO:0007669"/>
    <property type="project" value="TreeGrafter"/>
</dbReference>
<dbReference type="Gene3D" id="3.40.50.300">
    <property type="entry name" value="P-loop containing nucleotide triphosphate hydrolases"/>
    <property type="match status" value="2"/>
</dbReference>
<keyword evidence="1" id="KW-0227">DNA damage</keyword>
<dbReference type="GeneID" id="93757635"/>
<dbReference type="RefSeq" id="WP_111822746.1">
    <property type="nucleotide sequence ID" value="NZ_CP133472.1"/>
</dbReference>
<dbReference type="SUPFAM" id="SSF52540">
    <property type="entry name" value="P-loop containing nucleoside triphosphate hydrolases"/>
    <property type="match status" value="1"/>
</dbReference>
<gene>
    <name evidence="4" type="ORF">NCTC9935_00126</name>
</gene>
<evidence type="ECO:0000313" key="5">
    <source>
        <dbReference type="Proteomes" id="UP000250192"/>
    </source>
</evidence>
<reference evidence="4 5" key="1">
    <citation type="submission" date="2018-06" db="EMBL/GenBank/DDBJ databases">
        <authorList>
            <consortium name="Pathogen Informatics"/>
            <person name="Doyle S."/>
        </authorList>
    </citation>
    <scope>NUCLEOTIDE SEQUENCE [LARGE SCALE GENOMIC DNA]</scope>
    <source>
        <strain evidence="4 5">NCTC9935</strain>
    </source>
</reference>
<dbReference type="PANTHER" id="PTHR32182">
    <property type="entry name" value="DNA REPLICATION AND REPAIR PROTEIN RECF"/>
    <property type="match status" value="1"/>
</dbReference>
<protein>
    <submittedName>
        <fullName evidence="4">Uncharacterized protein conserved in bacteria</fullName>
    </submittedName>
</protein>
<dbReference type="GO" id="GO:0006302">
    <property type="term" value="P:double-strand break repair"/>
    <property type="evidence" value="ECO:0007669"/>
    <property type="project" value="TreeGrafter"/>
</dbReference>
<feature type="domain" description="Protein CR006 P-loop" evidence="3">
    <location>
        <begin position="28"/>
        <end position="785"/>
    </location>
</feature>
<proteinExistence type="predicted"/>
<evidence type="ECO:0000256" key="1">
    <source>
        <dbReference type="ARBA" id="ARBA00023236"/>
    </source>
</evidence>
<sequence length="829" mass="93842">MGKKKAEQILSIKSLHDVGNWDYTATSSNAPKQFQRTNLIYGPNGSGKTSLANMFYGLAHDWPTETERTFGHVSLEVGYEDQYSRTTNNLDDPVFEQVHVFTRDMVKEAHALTVDDATMSAILTLGTERVDRERRIAELEQALSIETKKLADTSSRREHSESMAEDTVSNFQNDIFNTLKSYKGWATKGKYNQKRAEQDLQEYVTSKIAKIDKMLQERATTNEEVIHCLESLDENEVSQHLKTLAEGEQRQLALPVFIGDNLIKRINTINALLEKVPNVTTLDTLDSNPGASNWVQQGIQLHEGAEQCIFCGARISTSRMIDIRTHFSHEVEELQATLRQHRSDFEQEIEVGKTLAETIDRLADEFSDSDELRNFSQNYTTELATYTTWIRAAKQIIENKLNNVMIASSELLQTTKMPDPTSLIDWINTYNHNSSRQAERKEIAEATIRSYYCARHCTAYRSATRDRDKLNSEAISHENEMRRIQGELSELRNFSGDPLPSAHSLNKRVSDLLGRNELHFEVDGDHYRVTRNGKPAIRLSEGEQTAITFVHFIEMVDVYTANGGHPIIVIDDPVSSLDERIQYGVASMMRELMIKFNARKNSLETSDVSQLFILTHNFDFFRYLFCSLAEKAKPVGPTSAYEIASQHASGVRRPYLVDWHVGDGSKMEVFSSYHHAFGLLGRAIGTANRGTTQSIMDLQLLYPNLARRLLEQFLAFEFPHLATNFKDGITAGAARVRKNGHNAGVDPAEVSQIITVCQHIVLPVTNTGSHNRFPTTVGTHSGQSIDLFIRQVFYFMYLVDESHFQGMCKALDFKDEYALLPASARPKQP</sequence>
<evidence type="ECO:0000256" key="2">
    <source>
        <dbReference type="SAM" id="Coils"/>
    </source>
</evidence>
<keyword evidence="1" id="KW-0742">SOS response</keyword>
<name>A0A2X0U2M9_9ACTO</name>
<dbReference type="Pfam" id="PF13166">
    <property type="entry name" value="AAA_13"/>
    <property type="match status" value="1"/>
</dbReference>
<feature type="coiled-coil region" evidence="2">
    <location>
        <begin position="460"/>
        <end position="487"/>
    </location>
</feature>
<dbReference type="GO" id="GO:0009432">
    <property type="term" value="P:SOS response"/>
    <property type="evidence" value="ECO:0007669"/>
    <property type="project" value="UniProtKB-KW"/>
</dbReference>
<dbReference type="EMBL" id="UAPR01000001">
    <property type="protein sequence ID" value="SPT54585.1"/>
    <property type="molecule type" value="Genomic_DNA"/>
</dbReference>
<dbReference type="OrthoDB" id="4428168at2"/>